<dbReference type="FunFam" id="2.30.30.40:FF:000219">
    <property type="entry name" value="NADPH oxidase organizer 1"/>
    <property type="match status" value="1"/>
</dbReference>
<feature type="region of interest" description="Disordered" evidence="3">
    <location>
        <begin position="303"/>
        <end position="430"/>
    </location>
</feature>
<gene>
    <name evidence="6" type="primary">Noxo1</name>
    <name evidence="6" type="ORF">ACRARU_R12351</name>
</gene>
<feature type="domain" description="SH3" evidence="4">
    <location>
        <begin position="225"/>
        <end position="284"/>
    </location>
</feature>
<dbReference type="GO" id="GO:0016176">
    <property type="term" value="F:superoxide-generating NADPH oxidase activator activity"/>
    <property type="evidence" value="ECO:0007669"/>
    <property type="project" value="TreeGrafter"/>
</dbReference>
<feature type="domain" description="SH3" evidence="4">
    <location>
        <begin position="151"/>
        <end position="213"/>
    </location>
</feature>
<name>A0A7K7PW09_ACRAR</name>
<dbReference type="Pfam" id="PF14604">
    <property type="entry name" value="SH3_9"/>
    <property type="match status" value="1"/>
</dbReference>
<dbReference type="InterPro" id="IPR036028">
    <property type="entry name" value="SH3-like_dom_sf"/>
</dbReference>
<dbReference type="EMBL" id="VZST01003325">
    <property type="protein sequence ID" value="NWZ71766.1"/>
    <property type="molecule type" value="Genomic_DNA"/>
</dbReference>
<dbReference type="InterPro" id="IPR036871">
    <property type="entry name" value="PX_dom_sf"/>
</dbReference>
<dbReference type="SUPFAM" id="SSF50044">
    <property type="entry name" value="SH3-domain"/>
    <property type="match status" value="2"/>
</dbReference>
<dbReference type="PROSITE" id="PS50002">
    <property type="entry name" value="SH3"/>
    <property type="match status" value="2"/>
</dbReference>
<dbReference type="GO" id="GO:0042554">
    <property type="term" value="P:superoxide anion generation"/>
    <property type="evidence" value="ECO:0007669"/>
    <property type="project" value="TreeGrafter"/>
</dbReference>
<dbReference type="SUPFAM" id="SSF64268">
    <property type="entry name" value="PX domain"/>
    <property type="match status" value="1"/>
</dbReference>
<dbReference type="Pfam" id="PF00787">
    <property type="entry name" value="PX"/>
    <property type="match status" value="1"/>
</dbReference>
<feature type="compositionally biased region" description="Low complexity" evidence="3">
    <location>
        <begin position="323"/>
        <end position="350"/>
    </location>
</feature>
<dbReference type="Gene3D" id="2.30.30.40">
    <property type="entry name" value="SH3 Domains"/>
    <property type="match status" value="2"/>
</dbReference>
<dbReference type="PROSITE" id="PS50195">
    <property type="entry name" value="PX"/>
    <property type="match status" value="1"/>
</dbReference>
<feature type="non-terminal residue" evidence="6">
    <location>
        <position position="461"/>
    </location>
</feature>
<reference evidence="6 7" key="1">
    <citation type="submission" date="2019-09" db="EMBL/GenBank/DDBJ databases">
        <title>Bird 10,000 Genomes (B10K) Project - Family phase.</title>
        <authorList>
            <person name="Zhang G."/>
        </authorList>
    </citation>
    <scope>NUCLEOTIDE SEQUENCE [LARGE SCALE GENOMIC DNA]</scope>
    <source>
        <strain evidence="6">OUT-0054</strain>
        <tissue evidence="6">Blood</tissue>
    </source>
</reference>
<dbReference type="Proteomes" id="UP000549775">
    <property type="component" value="Unassembled WGS sequence"/>
</dbReference>
<accession>A0A7K7PW09</accession>
<dbReference type="CDD" id="cd12024">
    <property type="entry name" value="SH3_NoxO1_2"/>
    <property type="match status" value="1"/>
</dbReference>
<sequence>NRYPVDVKAVGFMQCKKQKNYMMFVSWSDQNNILIYRTFEDFKKFHKELKRKFPTESGSLRSLPRFRGITMQQRKGGKLNRCLEILKLLETYSQELLKTDVKISRGEEVNQFFKAQTQDLDPSFPENSVVIMPSVFRREKSPQPLSITLPQASQSHRCLEAFETKDTKNKPFTVAQKEIVEVLIKDMTGWWLVENADKQIAWFPASYLEELDACEDIQNAFSSDEEGNLYFVVQAYEAQKADELSLNQGVVVEVLRRSHNGWWLIRYNGCTGYMPSLCLRPYQNPHHKLQTILSCGLNASSPNLSRGDAVPQPGPARQEHGGSPRSRSRSLPRASSTSELDLDSSSLSSGSSGGGDARLAWKPDLSRSLPEVEQGRSSPAPSLATLSSKSSSLRNRNDSGFVESSAAELSSSLSDPEVAAGVPKVPARPSAQEILQRCSTVTKRAVQQSALRPALPIPGRH</sequence>
<evidence type="ECO:0000313" key="7">
    <source>
        <dbReference type="Proteomes" id="UP000549775"/>
    </source>
</evidence>
<feature type="non-terminal residue" evidence="6">
    <location>
        <position position="1"/>
    </location>
</feature>
<dbReference type="InterPro" id="IPR001452">
    <property type="entry name" value="SH3_domain"/>
</dbReference>
<dbReference type="InterPro" id="IPR051228">
    <property type="entry name" value="NADPH_Oxidase/PX-Domain"/>
</dbReference>
<proteinExistence type="predicted"/>
<evidence type="ECO:0000259" key="5">
    <source>
        <dbReference type="PROSITE" id="PS50195"/>
    </source>
</evidence>
<dbReference type="FunFam" id="2.30.30.40:FF:000233">
    <property type="entry name" value="NADPH oxidase organizer 1"/>
    <property type="match status" value="1"/>
</dbReference>
<dbReference type="OrthoDB" id="10255964at2759"/>
<protein>
    <submittedName>
        <fullName evidence="6">NOXO1 oxidase</fullName>
    </submittedName>
</protein>
<evidence type="ECO:0000256" key="2">
    <source>
        <dbReference type="PROSITE-ProRule" id="PRU00192"/>
    </source>
</evidence>
<dbReference type="GO" id="GO:0035091">
    <property type="term" value="F:phosphatidylinositol binding"/>
    <property type="evidence" value="ECO:0007669"/>
    <property type="project" value="InterPro"/>
</dbReference>
<dbReference type="Gene3D" id="3.30.1520.10">
    <property type="entry name" value="Phox-like domain"/>
    <property type="match status" value="1"/>
</dbReference>
<dbReference type="FunFam" id="3.30.1520.10:FF:000040">
    <property type="entry name" value="NADPH oxidase organizer 1"/>
    <property type="match status" value="1"/>
</dbReference>
<evidence type="ECO:0000313" key="6">
    <source>
        <dbReference type="EMBL" id="NWZ71766.1"/>
    </source>
</evidence>
<dbReference type="AlphaFoldDB" id="A0A7K7PW09"/>
<dbReference type="PANTHER" id="PTHR15706">
    <property type="entry name" value="SH3 MULTIPLE DOMAIN"/>
    <property type="match status" value="1"/>
</dbReference>
<keyword evidence="1 2" id="KW-0728">SH3 domain</keyword>
<evidence type="ECO:0000256" key="1">
    <source>
        <dbReference type="ARBA" id="ARBA00022443"/>
    </source>
</evidence>
<dbReference type="InterPro" id="IPR035758">
    <property type="entry name" value="NoxO1_SH3_2"/>
</dbReference>
<feature type="domain" description="PX" evidence="5">
    <location>
        <begin position="1"/>
        <end position="120"/>
    </location>
</feature>
<dbReference type="InterPro" id="IPR001683">
    <property type="entry name" value="PX_dom"/>
</dbReference>
<comment type="caution">
    <text evidence="6">The sequence shown here is derived from an EMBL/GenBank/DDBJ whole genome shotgun (WGS) entry which is preliminary data.</text>
</comment>
<keyword evidence="7" id="KW-1185">Reference proteome</keyword>
<dbReference type="PANTHER" id="PTHR15706:SF10">
    <property type="entry name" value="NADPH OXIDASE ORGANIZER 1"/>
    <property type="match status" value="1"/>
</dbReference>
<evidence type="ECO:0000256" key="3">
    <source>
        <dbReference type="SAM" id="MobiDB-lite"/>
    </source>
</evidence>
<organism evidence="6 7">
    <name type="scientific">Acrocephalus arundinaceus</name>
    <name type="common">Great reed-warbler</name>
    <dbReference type="NCBI Taxonomy" id="39621"/>
    <lineage>
        <taxon>Eukaryota</taxon>
        <taxon>Metazoa</taxon>
        <taxon>Chordata</taxon>
        <taxon>Craniata</taxon>
        <taxon>Vertebrata</taxon>
        <taxon>Euteleostomi</taxon>
        <taxon>Archelosauria</taxon>
        <taxon>Archosauria</taxon>
        <taxon>Dinosauria</taxon>
        <taxon>Saurischia</taxon>
        <taxon>Theropoda</taxon>
        <taxon>Coelurosauria</taxon>
        <taxon>Aves</taxon>
        <taxon>Neognathae</taxon>
        <taxon>Neoaves</taxon>
        <taxon>Telluraves</taxon>
        <taxon>Australaves</taxon>
        <taxon>Passeriformes</taxon>
        <taxon>Sylvioidea</taxon>
        <taxon>Sylviidae</taxon>
        <taxon>Acrocephalinae</taxon>
        <taxon>Acrocephalus</taxon>
    </lineage>
</organism>
<dbReference type="GO" id="GO:0005737">
    <property type="term" value="C:cytoplasm"/>
    <property type="evidence" value="ECO:0007669"/>
    <property type="project" value="TreeGrafter"/>
</dbReference>
<feature type="compositionally biased region" description="Low complexity" evidence="3">
    <location>
        <begin position="403"/>
        <end position="414"/>
    </location>
</feature>
<dbReference type="SMART" id="SM00326">
    <property type="entry name" value="SH3"/>
    <property type="match status" value="2"/>
</dbReference>
<evidence type="ECO:0000259" key="4">
    <source>
        <dbReference type="PROSITE" id="PS50002"/>
    </source>
</evidence>
<feature type="compositionally biased region" description="Low complexity" evidence="3">
    <location>
        <begin position="377"/>
        <end position="393"/>
    </location>
</feature>